<dbReference type="InterPro" id="IPR023213">
    <property type="entry name" value="CAT-like_dom_sf"/>
</dbReference>
<keyword evidence="1" id="KW-0596">Phosphopantetheine</keyword>
<proteinExistence type="predicted"/>
<evidence type="ECO:0000313" key="4">
    <source>
        <dbReference type="Proteomes" id="UP000887540"/>
    </source>
</evidence>
<evidence type="ECO:0000256" key="1">
    <source>
        <dbReference type="ARBA" id="ARBA00022450"/>
    </source>
</evidence>
<dbReference type="InterPro" id="IPR000873">
    <property type="entry name" value="AMP-dep_synth/lig_dom"/>
</dbReference>
<organism evidence="4 5">
    <name type="scientific">Acrobeloides nanus</name>
    <dbReference type="NCBI Taxonomy" id="290746"/>
    <lineage>
        <taxon>Eukaryota</taxon>
        <taxon>Metazoa</taxon>
        <taxon>Ecdysozoa</taxon>
        <taxon>Nematoda</taxon>
        <taxon>Chromadorea</taxon>
        <taxon>Rhabditida</taxon>
        <taxon>Tylenchina</taxon>
        <taxon>Cephalobomorpha</taxon>
        <taxon>Cephaloboidea</taxon>
        <taxon>Cephalobidae</taxon>
        <taxon>Acrobeloides</taxon>
    </lineage>
</organism>
<feature type="domain" description="AMP-dependent synthetase/ligase" evidence="3">
    <location>
        <begin position="133"/>
        <end position="477"/>
    </location>
</feature>
<accession>A0A914E3N4</accession>
<dbReference type="WBParaSite" id="ACRNAN_scaffold520.g9961.t1">
    <property type="protein sequence ID" value="ACRNAN_scaffold520.g9961.t1"/>
    <property type="gene ID" value="ACRNAN_scaffold520.g9961"/>
</dbReference>
<dbReference type="Gene3D" id="2.30.38.10">
    <property type="entry name" value="Luciferase, Domain 3"/>
    <property type="match status" value="1"/>
</dbReference>
<dbReference type="AlphaFoldDB" id="A0A914E3N4"/>
<dbReference type="Gene3D" id="3.30.559.30">
    <property type="entry name" value="Nonribosomal peptide synthetase, condensation domain"/>
    <property type="match status" value="1"/>
</dbReference>
<dbReference type="Gene3D" id="3.40.50.980">
    <property type="match status" value="2"/>
</dbReference>
<dbReference type="PANTHER" id="PTHR44845:SF6">
    <property type="entry name" value="BETA-ALANINE-ACTIVATING ENZYME"/>
    <property type="match status" value="1"/>
</dbReference>
<evidence type="ECO:0000259" key="3">
    <source>
        <dbReference type="Pfam" id="PF00501"/>
    </source>
</evidence>
<sequence>MSDLKKFEFDGLFVFENYETIQQRRHKSDPDNLLPFEVLGAKEKVDSPFCMVSSEGENNIETSIVYDAELFDEKSLQRLMHSMKEMLTNIAKDVHVKFIDMELVSPTQRCTLEIWQTEEKNEFFSANTLHEVFEMVAEKFPSEIAVVYNDRKLTYWDLNERANRLAHYIRQTEEVGPDSLVALFLDKNELMIVAILGVWKSGVAYVPVDPNYPDQRVQFILNDTKARIIISNKHHKEQIDRIMQKGNLSPINIQIDSLELSNSLKTKTTNNCSTSLPKGVLIEHRTVINFYNSISSFYSKTADSPPENGQSQEAIFFTSNYTFDFSVMQLIISILNGNKLVILPTSMTFGDSDSYDYLNSHGLSIITGTPSQLQYIDLGRFNHLKILGLSGEQLYKYNVDYFREKYDGLIINHYGITEATIINTVEMFASGDKFVNSLGKLLANTFMYILDEHMRVVPPGAIGELYITGNCLARGYLNLPEENLKRFIPNPFQTREEKSNRKNCSIYKTGDLV</sequence>
<dbReference type="PANTHER" id="PTHR44845">
    <property type="entry name" value="CARRIER DOMAIN-CONTAINING PROTEIN"/>
    <property type="match status" value="1"/>
</dbReference>
<dbReference type="Pfam" id="PF00501">
    <property type="entry name" value="AMP-binding"/>
    <property type="match status" value="1"/>
</dbReference>
<protein>
    <submittedName>
        <fullName evidence="5">AMP-dependent synthetase/ligase domain-containing protein</fullName>
    </submittedName>
</protein>
<evidence type="ECO:0000313" key="5">
    <source>
        <dbReference type="WBParaSite" id="ACRNAN_scaffold520.g9961.t1"/>
    </source>
</evidence>
<dbReference type="SUPFAM" id="SSF56801">
    <property type="entry name" value="Acetyl-CoA synthetase-like"/>
    <property type="match status" value="1"/>
</dbReference>
<evidence type="ECO:0000256" key="2">
    <source>
        <dbReference type="ARBA" id="ARBA00022553"/>
    </source>
</evidence>
<reference evidence="5" key="1">
    <citation type="submission" date="2022-11" db="UniProtKB">
        <authorList>
            <consortium name="WormBaseParasite"/>
        </authorList>
    </citation>
    <scope>IDENTIFICATION</scope>
</reference>
<dbReference type="Proteomes" id="UP000887540">
    <property type="component" value="Unplaced"/>
</dbReference>
<keyword evidence="2" id="KW-0597">Phosphoprotein</keyword>
<dbReference type="Gene3D" id="3.30.559.10">
    <property type="entry name" value="Chloramphenicol acetyltransferase-like domain"/>
    <property type="match status" value="1"/>
</dbReference>
<keyword evidence="4" id="KW-1185">Reference proteome</keyword>
<dbReference type="SUPFAM" id="SSF52777">
    <property type="entry name" value="CoA-dependent acyltransferases"/>
    <property type="match status" value="1"/>
</dbReference>
<name>A0A914E3N4_9BILA</name>